<feature type="domain" description="VQ" evidence="1">
    <location>
        <begin position="74"/>
        <end position="93"/>
    </location>
</feature>
<dbReference type="AlphaFoldDB" id="A0A8J5CC83"/>
<accession>A0A8J5CC83</accession>
<protein>
    <recommendedName>
        <fullName evidence="1">VQ domain-containing protein</fullName>
    </recommendedName>
</protein>
<name>A0A8J5CC83_ZINOF</name>
<keyword evidence="3" id="KW-1185">Reference proteome</keyword>
<dbReference type="Pfam" id="PF05678">
    <property type="entry name" value="VQ"/>
    <property type="match status" value="1"/>
</dbReference>
<sequence length="168" mass="18532">MEEMVWISEPFAPDPNEALAFDLQNFLSSDLPTVSQYSSYAALRRWNPLAPSSARVSKKSKRKPREGEAKLPLTTYIRADPANFREMVQRVTGLIDLEPSSDSPSPVPMTSEAAPPPQLLLPTLDTSSLLLNQFAGDALGLPPVSHFAYPLPPVLPTTPLELWGVMYR</sequence>
<dbReference type="Proteomes" id="UP000734854">
    <property type="component" value="Unassembled WGS sequence"/>
</dbReference>
<comment type="caution">
    <text evidence="2">The sequence shown here is derived from an EMBL/GenBank/DDBJ whole genome shotgun (WGS) entry which is preliminary data.</text>
</comment>
<evidence type="ECO:0000313" key="2">
    <source>
        <dbReference type="EMBL" id="KAG6473910.1"/>
    </source>
</evidence>
<evidence type="ECO:0000259" key="1">
    <source>
        <dbReference type="Pfam" id="PF05678"/>
    </source>
</evidence>
<gene>
    <name evidence="2" type="ORF">ZIOFF_067830</name>
</gene>
<organism evidence="2 3">
    <name type="scientific">Zingiber officinale</name>
    <name type="common">Ginger</name>
    <name type="synonym">Amomum zingiber</name>
    <dbReference type="NCBI Taxonomy" id="94328"/>
    <lineage>
        <taxon>Eukaryota</taxon>
        <taxon>Viridiplantae</taxon>
        <taxon>Streptophyta</taxon>
        <taxon>Embryophyta</taxon>
        <taxon>Tracheophyta</taxon>
        <taxon>Spermatophyta</taxon>
        <taxon>Magnoliopsida</taxon>
        <taxon>Liliopsida</taxon>
        <taxon>Zingiberales</taxon>
        <taxon>Zingiberaceae</taxon>
        <taxon>Zingiber</taxon>
    </lineage>
</organism>
<evidence type="ECO:0000313" key="3">
    <source>
        <dbReference type="Proteomes" id="UP000734854"/>
    </source>
</evidence>
<proteinExistence type="predicted"/>
<dbReference type="InterPro" id="IPR008889">
    <property type="entry name" value="VQ"/>
</dbReference>
<reference evidence="2 3" key="1">
    <citation type="submission" date="2020-08" db="EMBL/GenBank/DDBJ databases">
        <title>Plant Genome Project.</title>
        <authorList>
            <person name="Zhang R.-G."/>
        </authorList>
    </citation>
    <scope>NUCLEOTIDE SEQUENCE [LARGE SCALE GENOMIC DNA]</scope>
    <source>
        <tissue evidence="2">Rhizome</tissue>
    </source>
</reference>
<dbReference type="EMBL" id="JACMSC010000019">
    <property type="protein sequence ID" value="KAG6473910.1"/>
    <property type="molecule type" value="Genomic_DNA"/>
</dbReference>